<protein>
    <submittedName>
        <fullName evidence="1">Uncharacterized protein</fullName>
    </submittedName>
</protein>
<sequence length="556" mass="64147">MQSASIAISSEWLIENQRTAFLLRPTPNHLLHLRHAVAQLKRYERTIIFVCSYKSSPPVKEYFVPYSRVVMHAGPLLKHVKPYVINTSDPLVVVPIDDHCTAFNCVIDYINAHTINLSNLSISDCVRAALSCKKWKCVDFYVAVLRYIIAQDRLFTPSQFAVSTQLLWLPKERTSFAHYYFQNVRHVINRMSLTQLVDLAFASYASNRLALCEDVLRCLVHSNPTLTSTQVLSVLTFFQHIQVPPFMKHFLVSNIGNNFHTLNQNLGYHNKLIPRPTTISTCPLQPPRAVARHDVRQETLYPRHLAPVDSVEQFWHIICRNGLADCLVSFLRDDKEANLPQLVDIVARYIEPRRERAESISHMLRSIFEKLSGEQRNAVLDYVTTVDSWSKRALMLVASSCFISNPVILSCEAHVPLTFRWATIGAEPLTELATVSAFGVTFNVQPRNAYDRSREIILTCFTEEINFFYRYRKMKYVAWIVDTNCHCDCLHPLRKRTSGTMYETIDGFTEDYRQMLPLNETATLLDGSETKSWRLRHRRDCTAQMNIKIDVERKEI</sequence>
<proteinExistence type="predicted"/>
<dbReference type="AlphaFoldDB" id="A0A2V3IH47"/>
<dbReference type="OrthoDB" id="10441420at2759"/>
<evidence type="ECO:0000313" key="2">
    <source>
        <dbReference type="Proteomes" id="UP000247409"/>
    </source>
</evidence>
<gene>
    <name evidence="1" type="ORF">BWQ96_08895</name>
</gene>
<keyword evidence="2" id="KW-1185">Reference proteome</keyword>
<name>A0A2V3IH47_9FLOR</name>
<organism evidence="1 2">
    <name type="scientific">Gracilariopsis chorda</name>
    <dbReference type="NCBI Taxonomy" id="448386"/>
    <lineage>
        <taxon>Eukaryota</taxon>
        <taxon>Rhodophyta</taxon>
        <taxon>Florideophyceae</taxon>
        <taxon>Rhodymeniophycidae</taxon>
        <taxon>Gracilariales</taxon>
        <taxon>Gracilariaceae</taxon>
        <taxon>Gracilariopsis</taxon>
    </lineage>
</organism>
<comment type="caution">
    <text evidence="1">The sequence shown here is derived from an EMBL/GenBank/DDBJ whole genome shotgun (WGS) entry which is preliminary data.</text>
</comment>
<dbReference type="EMBL" id="NBIV01000218">
    <property type="protein sequence ID" value="PXF41397.1"/>
    <property type="molecule type" value="Genomic_DNA"/>
</dbReference>
<dbReference type="Proteomes" id="UP000247409">
    <property type="component" value="Unassembled WGS sequence"/>
</dbReference>
<reference evidence="1 2" key="1">
    <citation type="journal article" date="2018" name="Mol. Biol. Evol.">
        <title>Analysis of the draft genome of the red seaweed Gracilariopsis chorda provides insights into genome size evolution in Rhodophyta.</title>
        <authorList>
            <person name="Lee J."/>
            <person name="Yang E.C."/>
            <person name="Graf L."/>
            <person name="Yang J.H."/>
            <person name="Qiu H."/>
            <person name="Zel Zion U."/>
            <person name="Chan C.X."/>
            <person name="Stephens T.G."/>
            <person name="Weber A.P.M."/>
            <person name="Boo G.H."/>
            <person name="Boo S.M."/>
            <person name="Kim K.M."/>
            <person name="Shin Y."/>
            <person name="Jung M."/>
            <person name="Lee S.J."/>
            <person name="Yim H.S."/>
            <person name="Lee J.H."/>
            <person name="Bhattacharya D."/>
            <person name="Yoon H.S."/>
        </authorList>
    </citation>
    <scope>NUCLEOTIDE SEQUENCE [LARGE SCALE GENOMIC DNA]</scope>
    <source>
        <strain evidence="1 2">SKKU-2015</strain>
        <tissue evidence="1">Whole body</tissue>
    </source>
</reference>
<accession>A0A2V3IH47</accession>
<evidence type="ECO:0000313" key="1">
    <source>
        <dbReference type="EMBL" id="PXF41397.1"/>
    </source>
</evidence>